<dbReference type="GO" id="GO:0007166">
    <property type="term" value="P:cell surface receptor signaling pathway"/>
    <property type="evidence" value="ECO:0007669"/>
    <property type="project" value="InterPro"/>
</dbReference>
<dbReference type="InterPro" id="IPR036537">
    <property type="entry name" value="Adaptor_Cbl_N_dom_sf"/>
</dbReference>
<sequence length="86" mass="9681">MGTDAGEVVETFPWCYSCKVHQSICRELRKVVDRIEKLLPNIEAARPRCQSGIQVLCLLNDALDRAKQVLEHCSESSKLYLVSAFA</sequence>
<evidence type="ECO:0000313" key="1">
    <source>
        <dbReference type="EMBL" id="MBX15317.1"/>
    </source>
</evidence>
<name>A0A2P2LBF1_RHIMU</name>
<accession>A0A2P2LBF1</accession>
<dbReference type="EMBL" id="GGEC01034833">
    <property type="protein sequence ID" value="MBX15317.1"/>
    <property type="molecule type" value="Transcribed_RNA"/>
</dbReference>
<protein>
    <submittedName>
        <fullName evidence="1">Bg55 protein</fullName>
    </submittedName>
</protein>
<organism evidence="1">
    <name type="scientific">Rhizophora mucronata</name>
    <name type="common">Asiatic mangrove</name>
    <dbReference type="NCBI Taxonomy" id="61149"/>
    <lineage>
        <taxon>Eukaryota</taxon>
        <taxon>Viridiplantae</taxon>
        <taxon>Streptophyta</taxon>
        <taxon>Embryophyta</taxon>
        <taxon>Tracheophyta</taxon>
        <taxon>Spermatophyta</taxon>
        <taxon>Magnoliopsida</taxon>
        <taxon>eudicotyledons</taxon>
        <taxon>Gunneridae</taxon>
        <taxon>Pentapetalae</taxon>
        <taxon>rosids</taxon>
        <taxon>fabids</taxon>
        <taxon>Malpighiales</taxon>
        <taxon>Rhizophoraceae</taxon>
        <taxon>Rhizophora</taxon>
    </lineage>
</organism>
<dbReference type="AlphaFoldDB" id="A0A2P2LBF1"/>
<proteinExistence type="predicted"/>
<dbReference type="Gene3D" id="1.20.930.20">
    <property type="entry name" value="Adaptor protein Cbl, N-terminal domain"/>
    <property type="match status" value="1"/>
</dbReference>
<reference evidence="1" key="1">
    <citation type="submission" date="2018-02" db="EMBL/GenBank/DDBJ databases">
        <title>Rhizophora mucronata_Transcriptome.</title>
        <authorList>
            <person name="Meera S.P."/>
            <person name="Sreeshan A."/>
            <person name="Augustine A."/>
        </authorList>
    </citation>
    <scope>NUCLEOTIDE SEQUENCE</scope>
    <source>
        <tissue evidence="1">Leaf</tissue>
    </source>
</reference>